<evidence type="ECO:0008006" key="3">
    <source>
        <dbReference type="Google" id="ProtNLM"/>
    </source>
</evidence>
<protein>
    <recommendedName>
        <fullName evidence="3">DUF2935 domain-containing protein</fullName>
    </recommendedName>
</protein>
<dbReference type="STRING" id="36849.OXPF_05670"/>
<dbReference type="PATRIC" id="fig|36849.3.peg.603"/>
<evidence type="ECO:0000313" key="2">
    <source>
        <dbReference type="Proteomes" id="UP000050326"/>
    </source>
</evidence>
<dbReference type="Pfam" id="PF11155">
    <property type="entry name" value="DUF2935"/>
    <property type="match status" value="1"/>
</dbReference>
<organism evidence="1 2">
    <name type="scientific">Oxobacter pfennigii</name>
    <dbReference type="NCBI Taxonomy" id="36849"/>
    <lineage>
        <taxon>Bacteria</taxon>
        <taxon>Bacillati</taxon>
        <taxon>Bacillota</taxon>
        <taxon>Clostridia</taxon>
        <taxon>Eubacteriales</taxon>
        <taxon>Clostridiaceae</taxon>
        <taxon>Oxobacter</taxon>
    </lineage>
</organism>
<dbReference type="EMBL" id="LKET01000017">
    <property type="protein sequence ID" value="KPU45842.1"/>
    <property type="molecule type" value="Genomic_DNA"/>
</dbReference>
<comment type="caution">
    <text evidence="1">The sequence shown here is derived from an EMBL/GenBank/DDBJ whole genome shotgun (WGS) entry which is preliminary data.</text>
</comment>
<dbReference type="AlphaFoldDB" id="A0A0P8WDK7"/>
<dbReference type="Proteomes" id="UP000050326">
    <property type="component" value="Unassembled WGS sequence"/>
</dbReference>
<name>A0A0P8WDK7_9CLOT</name>
<dbReference type="Gene3D" id="1.20.1260.120">
    <property type="entry name" value="Protein of unknown function DUF2935"/>
    <property type="match status" value="1"/>
</dbReference>
<accession>A0A0P8WDK7</accession>
<keyword evidence="2" id="KW-1185">Reference proteome</keyword>
<proteinExistence type="predicted"/>
<reference evidence="1 2" key="1">
    <citation type="submission" date="2015-09" db="EMBL/GenBank/DDBJ databases">
        <title>Genome sequence of Oxobacter pfennigii DSM 3222.</title>
        <authorList>
            <person name="Poehlein A."/>
            <person name="Bengelsdorf F.R."/>
            <person name="Schiel-Bengelsdorf B."/>
            <person name="Duerre P."/>
            <person name="Daniel R."/>
        </authorList>
    </citation>
    <scope>NUCLEOTIDE SEQUENCE [LARGE SCALE GENOMIC DNA]</scope>
    <source>
        <strain evidence="1 2">DSM 3222</strain>
    </source>
</reference>
<gene>
    <name evidence="1" type="ORF">OXPF_05670</name>
</gene>
<dbReference type="InterPro" id="IPR021328">
    <property type="entry name" value="CotB-like"/>
</dbReference>
<dbReference type="SUPFAM" id="SSF158430">
    <property type="entry name" value="Bacillus cereus metalloprotein-like"/>
    <property type="match status" value="1"/>
</dbReference>
<evidence type="ECO:0000313" key="1">
    <source>
        <dbReference type="EMBL" id="KPU45842.1"/>
    </source>
</evidence>
<sequence length="141" mass="16531">MFMQFYYGEGNLSRILDEMEFWKRQESEHTIVIRQIVNNLESEFVIRLQQFEQDFHQVEGIAVKYIETIIRSKGNINLTIQQQTMQLISLAFCQSQQFIMLLNQILSESEAARNNPVAAVVINHIRRESEYFIGIAQTVLS</sequence>